<accession>A0AA88KW45</accession>
<dbReference type="AlphaFoldDB" id="A0AA88KW45"/>
<dbReference type="EMBL" id="JAVRJZ010000020">
    <property type="protein sequence ID" value="KAK2705972.1"/>
    <property type="molecule type" value="Genomic_DNA"/>
</dbReference>
<sequence length="169" mass="19551">MMAKKIFLKVSSKEYRAVINEIAVRLEKRWKHLDDPSLAEVVTGVAKSQTFNYVEQFISDADKLNMVVSSKEYRAVINEIAVRLEKRWKHLDDPSLAEVVTGVAKSQTFNYVEQFISDADKLNMVNLEVVPLFGDMQIAPFNYVKRSKNYDMSKWPLCAPCLCIVYREY</sequence>
<proteinExistence type="predicted"/>
<keyword evidence="2" id="KW-1185">Reference proteome</keyword>
<reference evidence="1" key="1">
    <citation type="submission" date="2023-07" db="EMBL/GenBank/DDBJ databases">
        <title>Chromosome-level genome assembly of Artemia franciscana.</title>
        <authorList>
            <person name="Jo E."/>
        </authorList>
    </citation>
    <scope>NUCLEOTIDE SEQUENCE</scope>
    <source>
        <tissue evidence="1">Whole body</tissue>
    </source>
</reference>
<gene>
    <name evidence="1" type="ORF">QYM36_016105</name>
</gene>
<protein>
    <submittedName>
        <fullName evidence="1">Uncharacterized protein</fullName>
    </submittedName>
</protein>
<evidence type="ECO:0000313" key="2">
    <source>
        <dbReference type="Proteomes" id="UP001187531"/>
    </source>
</evidence>
<evidence type="ECO:0000313" key="1">
    <source>
        <dbReference type="EMBL" id="KAK2705972.1"/>
    </source>
</evidence>
<comment type="caution">
    <text evidence="1">The sequence shown here is derived from an EMBL/GenBank/DDBJ whole genome shotgun (WGS) entry which is preliminary data.</text>
</comment>
<organism evidence="1 2">
    <name type="scientific">Artemia franciscana</name>
    <name type="common">Brine shrimp</name>
    <name type="synonym">Artemia sanfranciscana</name>
    <dbReference type="NCBI Taxonomy" id="6661"/>
    <lineage>
        <taxon>Eukaryota</taxon>
        <taxon>Metazoa</taxon>
        <taxon>Ecdysozoa</taxon>
        <taxon>Arthropoda</taxon>
        <taxon>Crustacea</taxon>
        <taxon>Branchiopoda</taxon>
        <taxon>Anostraca</taxon>
        <taxon>Artemiidae</taxon>
        <taxon>Artemia</taxon>
    </lineage>
</organism>
<dbReference type="Proteomes" id="UP001187531">
    <property type="component" value="Unassembled WGS sequence"/>
</dbReference>
<name>A0AA88KW45_ARTSF</name>